<accession>A0A1G2P1D9</accession>
<proteinExistence type="inferred from homology"/>
<dbReference type="Gene3D" id="3.40.1400.10">
    <property type="entry name" value="Sugar-phosphate isomerase, RpiB/LacA/LacB"/>
    <property type="match status" value="1"/>
</dbReference>
<evidence type="ECO:0000313" key="4">
    <source>
        <dbReference type="Proteomes" id="UP000176429"/>
    </source>
</evidence>
<name>A0A1G2P1D9_9BACT</name>
<feature type="binding site" evidence="2">
    <location>
        <position position="146"/>
    </location>
    <ligand>
        <name>D-ribulose 5-phosphate</name>
        <dbReference type="ChEBI" id="CHEBI:58121"/>
    </ligand>
</feature>
<comment type="similarity">
    <text evidence="1">Belongs to the LacAB/RpiB family.</text>
</comment>
<dbReference type="Proteomes" id="UP000176429">
    <property type="component" value="Unassembled WGS sequence"/>
</dbReference>
<evidence type="ECO:0000313" key="3">
    <source>
        <dbReference type="EMBL" id="OHA42144.1"/>
    </source>
</evidence>
<dbReference type="PANTHER" id="PTHR30345:SF0">
    <property type="entry name" value="DNA DAMAGE-REPAIR_TOLERATION PROTEIN DRT102"/>
    <property type="match status" value="1"/>
</dbReference>
<evidence type="ECO:0008006" key="5">
    <source>
        <dbReference type="Google" id="ProtNLM"/>
    </source>
</evidence>
<dbReference type="Pfam" id="PF02502">
    <property type="entry name" value="LacAB_rpiB"/>
    <property type="match status" value="1"/>
</dbReference>
<sequence>MGKKIYIASDHAGFEMKNITLPFLSEQGISVVDLGPEKIDQDDDYPDFASVVARAVLADSGSRGIIIGGSGQGEAIAANRFKGIRAVVFNGQYRPGDGRDVPDEIALSRQHNDSNVLCLGARFLNQSEAEGAVSKWLQTDFLGDERHIRRIRKIDELIS</sequence>
<dbReference type="GO" id="GO:0005975">
    <property type="term" value="P:carbohydrate metabolic process"/>
    <property type="evidence" value="ECO:0007669"/>
    <property type="project" value="InterPro"/>
</dbReference>
<dbReference type="PANTHER" id="PTHR30345">
    <property type="entry name" value="RIBOSE-5-PHOSPHATE ISOMERASE B"/>
    <property type="match status" value="1"/>
</dbReference>
<reference evidence="3 4" key="1">
    <citation type="journal article" date="2016" name="Nat. Commun.">
        <title>Thousands of microbial genomes shed light on interconnected biogeochemical processes in an aquifer system.</title>
        <authorList>
            <person name="Anantharaman K."/>
            <person name="Brown C.T."/>
            <person name="Hug L.A."/>
            <person name="Sharon I."/>
            <person name="Castelle C.J."/>
            <person name="Probst A.J."/>
            <person name="Thomas B.C."/>
            <person name="Singh A."/>
            <person name="Wilkins M.J."/>
            <person name="Karaoz U."/>
            <person name="Brodie E.L."/>
            <person name="Williams K.H."/>
            <person name="Hubbard S.S."/>
            <person name="Banfield J.F."/>
        </authorList>
    </citation>
    <scope>NUCLEOTIDE SEQUENCE [LARGE SCALE GENOMIC DNA]</scope>
</reference>
<dbReference type="PIRSF" id="PIRSF005384">
    <property type="entry name" value="RpiB_LacA_B"/>
    <property type="match status" value="1"/>
</dbReference>
<dbReference type="NCBIfam" id="TIGR00689">
    <property type="entry name" value="rpiB_lacA_lacB"/>
    <property type="match status" value="1"/>
</dbReference>
<feature type="binding site" evidence="2">
    <location>
        <position position="122"/>
    </location>
    <ligand>
        <name>D-ribulose 5-phosphate</name>
        <dbReference type="ChEBI" id="CHEBI:58121"/>
    </ligand>
</feature>
<dbReference type="NCBIfam" id="NF004051">
    <property type="entry name" value="PRK05571.1"/>
    <property type="match status" value="1"/>
</dbReference>
<organism evidence="3 4">
    <name type="scientific">Candidatus Taylorbacteria bacterium RIFCSPLOWO2_02_FULL_46_40</name>
    <dbReference type="NCBI Taxonomy" id="1802329"/>
    <lineage>
        <taxon>Bacteria</taxon>
        <taxon>Candidatus Tayloriibacteriota</taxon>
    </lineage>
</organism>
<feature type="binding site" evidence="2">
    <location>
        <position position="112"/>
    </location>
    <ligand>
        <name>D-ribulose 5-phosphate</name>
        <dbReference type="ChEBI" id="CHEBI:58121"/>
    </ligand>
</feature>
<dbReference type="InterPro" id="IPR036569">
    <property type="entry name" value="RpiB_LacA_LacB_sf"/>
</dbReference>
<evidence type="ECO:0000256" key="1">
    <source>
        <dbReference type="ARBA" id="ARBA00008754"/>
    </source>
</evidence>
<feature type="binding site" evidence="2">
    <location>
        <begin position="69"/>
        <end position="73"/>
    </location>
    <ligand>
        <name>D-ribulose 5-phosphate</name>
        <dbReference type="ChEBI" id="CHEBI:58121"/>
    </ligand>
</feature>
<protein>
    <recommendedName>
        <fullName evidence="5">Ribose-5-phosphate isomerase</fullName>
    </recommendedName>
</protein>
<dbReference type="InterPro" id="IPR003500">
    <property type="entry name" value="RpiB_LacA_LacB"/>
</dbReference>
<evidence type="ECO:0000256" key="2">
    <source>
        <dbReference type="PIRSR" id="PIRSR005384-2"/>
    </source>
</evidence>
<dbReference type="SUPFAM" id="SSF89623">
    <property type="entry name" value="Ribose/Galactose isomerase RpiB/AlsB"/>
    <property type="match status" value="1"/>
</dbReference>
<dbReference type="EMBL" id="MHSH01000011">
    <property type="protein sequence ID" value="OHA42144.1"/>
    <property type="molecule type" value="Genomic_DNA"/>
</dbReference>
<feature type="binding site" evidence="2">
    <location>
        <begin position="10"/>
        <end position="11"/>
    </location>
    <ligand>
        <name>D-ribulose 5-phosphate</name>
        <dbReference type="ChEBI" id="CHEBI:58121"/>
    </ligand>
</feature>
<dbReference type="GO" id="GO:0016861">
    <property type="term" value="F:intramolecular oxidoreductase activity, interconverting aldoses and ketoses"/>
    <property type="evidence" value="ECO:0007669"/>
    <property type="project" value="UniProtKB-ARBA"/>
</dbReference>
<feature type="binding site" evidence="2">
    <location>
        <position position="150"/>
    </location>
    <ligand>
        <name>D-ribulose 5-phosphate</name>
        <dbReference type="ChEBI" id="CHEBI:58121"/>
    </ligand>
</feature>
<dbReference type="AlphaFoldDB" id="A0A1G2P1D9"/>
<comment type="caution">
    <text evidence="3">The sequence shown here is derived from an EMBL/GenBank/DDBJ whole genome shotgun (WGS) entry which is preliminary data.</text>
</comment>
<gene>
    <name evidence="3" type="ORF">A3H68_03455</name>
</gene>